<dbReference type="EMBL" id="CP071444">
    <property type="protein sequence ID" value="QSX07844.1"/>
    <property type="molecule type" value="Genomic_DNA"/>
</dbReference>
<reference evidence="2" key="1">
    <citation type="submission" date="2021-03" db="EMBL/GenBank/DDBJ databases">
        <title>Alkalibacter marinus sp. nov., isolated from tidal flat sediment.</title>
        <authorList>
            <person name="Namirimu T."/>
            <person name="Yang J.-A."/>
            <person name="Yang S.-H."/>
            <person name="Kim Y.-J."/>
            <person name="Kwon K.K."/>
        </authorList>
    </citation>
    <scope>NUCLEOTIDE SEQUENCE</scope>
    <source>
        <strain evidence="2">ES005</strain>
    </source>
</reference>
<evidence type="ECO:0000313" key="3">
    <source>
        <dbReference type="Proteomes" id="UP000663499"/>
    </source>
</evidence>
<feature type="transmembrane region" description="Helical" evidence="1">
    <location>
        <begin position="6"/>
        <end position="28"/>
    </location>
</feature>
<gene>
    <name evidence="2" type="ORF">J0B03_08475</name>
</gene>
<keyword evidence="1" id="KW-0472">Membrane</keyword>
<evidence type="ECO:0000256" key="1">
    <source>
        <dbReference type="SAM" id="Phobius"/>
    </source>
</evidence>
<keyword evidence="1" id="KW-0812">Transmembrane</keyword>
<organism evidence="2 3">
    <name type="scientific">Alkalibacter rhizosphaerae</name>
    <dbReference type="NCBI Taxonomy" id="2815577"/>
    <lineage>
        <taxon>Bacteria</taxon>
        <taxon>Bacillati</taxon>
        <taxon>Bacillota</taxon>
        <taxon>Clostridia</taxon>
        <taxon>Eubacteriales</taxon>
        <taxon>Eubacteriaceae</taxon>
        <taxon>Alkalibacter</taxon>
    </lineage>
</organism>
<sequence length="46" mass="5390">MFGFGSLFVVVFYLVLSLIPLAILYFIIKLAVKNAIRETREEERLR</sequence>
<dbReference type="Proteomes" id="UP000663499">
    <property type="component" value="Chromosome"/>
</dbReference>
<accession>A0A974XDJ3</accession>
<dbReference type="AlphaFoldDB" id="A0A974XDJ3"/>
<protein>
    <submittedName>
        <fullName evidence="2">Uncharacterized protein</fullName>
    </submittedName>
</protein>
<name>A0A974XDJ3_9FIRM</name>
<proteinExistence type="predicted"/>
<keyword evidence="3" id="KW-1185">Reference proteome</keyword>
<dbReference type="RefSeq" id="WP_207299186.1">
    <property type="nucleotide sequence ID" value="NZ_CP071444.1"/>
</dbReference>
<evidence type="ECO:0000313" key="2">
    <source>
        <dbReference type="EMBL" id="QSX07844.1"/>
    </source>
</evidence>
<dbReference type="KEGG" id="alka:J0B03_08475"/>
<keyword evidence="1" id="KW-1133">Transmembrane helix</keyword>